<dbReference type="GeneID" id="5998708"/>
<feature type="domain" description="ABC transporter family G" evidence="4">
    <location>
        <begin position="9"/>
        <end position="109"/>
    </location>
</feature>
<dbReference type="VEuPathDB" id="FungiDB:AO090206000096"/>
<dbReference type="AlphaFoldDB" id="Q2PIR5"/>
<keyword evidence="3" id="KW-1133">Transmembrane helix</keyword>
<feature type="transmembrane region" description="Helical" evidence="3">
    <location>
        <begin position="71"/>
        <end position="92"/>
    </location>
</feature>
<evidence type="ECO:0000313" key="5">
    <source>
        <dbReference type="EMBL" id="BAE65459.1"/>
    </source>
</evidence>
<evidence type="ECO:0000256" key="3">
    <source>
        <dbReference type="SAM" id="Phobius"/>
    </source>
</evidence>
<keyword evidence="2 3" id="KW-0472">Membrane</keyword>
<reference evidence="5 6" key="1">
    <citation type="journal article" date="2005" name="Nature">
        <title>Genome sequencing and analysis of Aspergillus oryzae.</title>
        <authorList>
            <person name="Machida M."/>
            <person name="Asai K."/>
            <person name="Sano M."/>
            <person name="Tanaka T."/>
            <person name="Kumagai T."/>
            <person name="Terai G."/>
            <person name="Kusumoto K."/>
            <person name="Arima T."/>
            <person name="Akita O."/>
            <person name="Kashiwagi Y."/>
            <person name="Abe K."/>
            <person name="Gomi K."/>
            <person name="Horiuchi H."/>
            <person name="Kitamoto K."/>
            <person name="Kobayashi T."/>
            <person name="Takeuchi M."/>
            <person name="Denning D.W."/>
            <person name="Galagan J.E."/>
            <person name="Nierman W.C."/>
            <person name="Yu J."/>
            <person name="Archer D.B."/>
            <person name="Bennett J.W."/>
            <person name="Bhatnagar D."/>
            <person name="Cleveland T.E."/>
            <person name="Fedorova N.D."/>
            <person name="Gotoh O."/>
            <person name="Horikawa H."/>
            <person name="Hosoyama A."/>
            <person name="Ichinomiya M."/>
            <person name="Igarashi R."/>
            <person name="Iwashita K."/>
            <person name="Juvvadi P.R."/>
            <person name="Kato M."/>
            <person name="Kato Y."/>
            <person name="Kin T."/>
            <person name="Kokubun A."/>
            <person name="Maeda H."/>
            <person name="Maeyama N."/>
            <person name="Maruyama J."/>
            <person name="Nagasaki H."/>
            <person name="Nakajima T."/>
            <person name="Oda K."/>
            <person name="Okada K."/>
            <person name="Paulsen I."/>
            <person name="Sakamoto K."/>
            <person name="Sawano T."/>
            <person name="Takahashi M."/>
            <person name="Takase K."/>
            <person name="Terabayashi Y."/>
            <person name="Wortman J."/>
            <person name="Yamada O."/>
            <person name="Yamagata Y."/>
            <person name="Anazawa H."/>
            <person name="Hata Y."/>
            <person name="Koide Y."/>
            <person name="Komori T."/>
            <person name="Koyama Y."/>
            <person name="Minetoki T."/>
            <person name="Suharnan S."/>
            <person name="Tanaka A."/>
            <person name="Isono K."/>
            <person name="Kuhara S."/>
            <person name="Ogasawara N."/>
            <person name="Kikuchi H."/>
        </authorList>
    </citation>
    <scope>NUCLEOTIDE SEQUENCE [LARGE SCALE GENOMIC DNA]</scope>
    <source>
        <strain evidence="6">ATCC 42149 / RIB 40</strain>
    </source>
</reference>
<dbReference type="InterPro" id="IPR043926">
    <property type="entry name" value="ABCG_dom"/>
</dbReference>
<protein>
    <submittedName>
        <fullName evidence="5">DNA, SC206</fullName>
    </submittedName>
</protein>
<keyword evidence="1" id="KW-0813">Transport</keyword>
<dbReference type="HOGENOM" id="CLU_1434168_0_0_1"/>
<evidence type="ECO:0000313" key="6">
    <source>
        <dbReference type="Proteomes" id="UP000006564"/>
    </source>
</evidence>
<feature type="transmembrane region" description="Helical" evidence="3">
    <location>
        <begin position="99"/>
        <end position="119"/>
    </location>
</feature>
<dbReference type="RefSeq" id="XP_023093750.1">
    <property type="nucleotide sequence ID" value="XM_023233222.1"/>
</dbReference>
<evidence type="ECO:0000256" key="2">
    <source>
        <dbReference type="ARBA" id="ARBA00023136"/>
    </source>
</evidence>
<name>Q2PIR5_ASPOR</name>
<accession>Q2PIR5</accession>
<sequence>MLGLAAAPAGIRTMSEEKLVFYREIRAGHSSSAYFLGKELSTRPKMFLSSLHFTTFYTILATPVVPFEALLLLNTIYFFCIYGIASLVASLVSRQDALLLAMLASLIAGIFNGAGPLLAEVKSWNMTWFWYICPSMPPKQELKKQTWYSEAFFSEHTTPFSYLYDVQASASFVGYITGRTQLDLGNRSR</sequence>
<keyword evidence="6" id="KW-1185">Reference proteome</keyword>
<dbReference type="STRING" id="510516.Q2PIR5"/>
<dbReference type="Proteomes" id="UP000006564">
    <property type="component" value="Chromosome 7"/>
</dbReference>
<proteinExistence type="predicted"/>
<gene>
    <name evidence="5" type="ORF">AO090206000096</name>
</gene>
<dbReference type="GO" id="GO:0140359">
    <property type="term" value="F:ABC-type transporter activity"/>
    <property type="evidence" value="ECO:0007669"/>
    <property type="project" value="InterPro"/>
</dbReference>
<evidence type="ECO:0000256" key="1">
    <source>
        <dbReference type="ARBA" id="ARBA00022448"/>
    </source>
</evidence>
<keyword evidence="3" id="KW-0812">Transmembrane</keyword>
<dbReference type="OMA" id="PMISFAM"/>
<evidence type="ECO:0000259" key="4">
    <source>
        <dbReference type="Pfam" id="PF19055"/>
    </source>
</evidence>
<dbReference type="EMBL" id="AP007172">
    <property type="protein sequence ID" value="BAE65459.1"/>
    <property type="molecule type" value="Genomic_DNA"/>
</dbReference>
<feature type="transmembrane region" description="Helical" evidence="3">
    <location>
        <begin position="46"/>
        <end position="65"/>
    </location>
</feature>
<dbReference type="KEGG" id="aor:AO090206000096"/>
<dbReference type="Pfam" id="PF19055">
    <property type="entry name" value="ABC2_membrane_7"/>
    <property type="match status" value="1"/>
</dbReference>
<organism evidence="5 6">
    <name type="scientific">Aspergillus oryzae (strain ATCC 42149 / RIB 40)</name>
    <name type="common">Yellow koji mold</name>
    <dbReference type="NCBI Taxonomy" id="510516"/>
    <lineage>
        <taxon>Eukaryota</taxon>
        <taxon>Fungi</taxon>
        <taxon>Dikarya</taxon>
        <taxon>Ascomycota</taxon>
        <taxon>Pezizomycotina</taxon>
        <taxon>Eurotiomycetes</taxon>
        <taxon>Eurotiomycetidae</taxon>
        <taxon>Eurotiales</taxon>
        <taxon>Aspergillaceae</taxon>
        <taxon>Aspergillus</taxon>
        <taxon>Aspergillus subgen. Circumdati</taxon>
    </lineage>
</organism>